<dbReference type="InterPro" id="IPR004843">
    <property type="entry name" value="Calcineurin-like_PHP"/>
</dbReference>
<keyword evidence="2" id="KW-0378">Hydrolase</keyword>
<dbReference type="GO" id="GO:0046872">
    <property type="term" value="F:metal ion binding"/>
    <property type="evidence" value="ECO:0007669"/>
    <property type="project" value="UniProtKB-KW"/>
</dbReference>
<evidence type="ECO:0000256" key="3">
    <source>
        <dbReference type="SAM" id="Phobius"/>
    </source>
</evidence>
<dbReference type="GO" id="GO:0016020">
    <property type="term" value="C:membrane"/>
    <property type="evidence" value="ECO:0007669"/>
    <property type="project" value="GOC"/>
</dbReference>
<evidence type="ECO:0000313" key="6">
    <source>
        <dbReference type="Proteomes" id="UP001169242"/>
    </source>
</evidence>
<sequence>MSFLIGLCIVTVLIGIAVLYGLVKLKSANKLIFYLVLGGLAIIVILGLYNGLVIRKYQVSTHKFKLEQPIKIALLTDLHSYNYGKEQEKLLEKLNEQEPDLILLSGDIVDDEEPITGVTYLLEGLQNTVPIYYVTGNHEYWTGEIEQIKTFLESYGVIVLEEDYRVEMIKGMPIIIAGISDPDKWRGLYSETGFELAYVELEEKVVKERGYKILLSHRPEFVDLYSRGEYDLVVSGHAHGGQVRVPGLINGLYAPGQGGFPKYAGGSYKLLNGSNLIVSRGLSINRRLPRIFNPPELVMVEINGTR</sequence>
<proteinExistence type="predicted"/>
<evidence type="ECO:0000259" key="4">
    <source>
        <dbReference type="Pfam" id="PF00149"/>
    </source>
</evidence>
<dbReference type="AlphaFoldDB" id="A0AA42DK01"/>
<accession>A0AA42DK01</accession>
<dbReference type="GO" id="GO:0009245">
    <property type="term" value="P:lipid A biosynthetic process"/>
    <property type="evidence" value="ECO:0007669"/>
    <property type="project" value="TreeGrafter"/>
</dbReference>
<feature type="domain" description="Calcineurin-like phosphoesterase" evidence="4">
    <location>
        <begin position="70"/>
        <end position="240"/>
    </location>
</feature>
<dbReference type="InterPro" id="IPR029052">
    <property type="entry name" value="Metallo-depent_PP-like"/>
</dbReference>
<keyword evidence="1" id="KW-0479">Metal-binding</keyword>
<dbReference type="RefSeq" id="WP_271010952.1">
    <property type="nucleotide sequence ID" value="NZ_JAQIFT010000010.1"/>
</dbReference>
<dbReference type="CDD" id="cd07385">
    <property type="entry name" value="MPP_YkuE_C"/>
    <property type="match status" value="1"/>
</dbReference>
<keyword evidence="3" id="KW-0472">Membrane</keyword>
<dbReference type="PANTHER" id="PTHR31302:SF31">
    <property type="entry name" value="PHOSPHODIESTERASE YAEI"/>
    <property type="match status" value="1"/>
</dbReference>
<protein>
    <submittedName>
        <fullName evidence="5">Metallophosphoesterase</fullName>
    </submittedName>
</protein>
<dbReference type="Proteomes" id="UP001169242">
    <property type="component" value="Unassembled WGS sequence"/>
</dbReference>
<dbReference type="InterPro" id="IPR051158">
    <property type="entry name" value="Metallophosphoesterase_sf"/>
</dbReference>
<evidence type="ECO:0000256" key="2">
    <source>
        <dbReference type="ARBA" id="ARBA00022801"/>
    </source>
</evidence>
<dbReference type="Pfam" id="PF00149">
    <property type="entry name" value="Metallophos"/>
    <property type="match status" value="1"/>
</dbReference>
<feature type="transmembrane region" description="Helical" evidence="3">
    <location>
        <begin position="31"/>
        <end position="54"/>
    </location>
</feature>
<comment type="caution">
    <text evidence="5">The sequence shown here is derived from an EMBL/GenBank/DDBJ whole genome shotgun (WGS) entry which is preliminary data.</text>
</comment>
<dbReference type="GO" id="GO:0008758">
    <property type="term" value="F:UDP-2,3-diacylglucosamine hydrolase activity"/>
    <property type="evidence" value="ECO:0007669"/>
    <property type="project" value="TreeGrafter"/>
</dbReference>
<keyword evidence="3" id="KW-0812">Transmembrane</keyword>
<organism evidence="5 6">
    <name type="scientific">Holtiella tumoricola</name>
    <dbReference type="NCBI Taxonomy" id="3018743"/>
    <lineage>
        <taxon>Bacteria</taxon>
        <taxon>Bacillati</taxon>
        <taxon>Bacillota</taxon>
        <taxon>Clostridia</taxon>
        <taxon>Lachnospirales</taxon>
        <taxon>Cellulosilyticaceae</taxon>
        <taxon>Holtiella</taxon>
    </lineage>
</organism>
<keyword evidence="3" id="KW-1133">Transmembrane helix</keyword>
<evidence type="ECO:0000313" key="5">
    <source>
        <dbReference type="EMBL" id="MDA3730284.1"/>
    </source>
</evidence>
<reference evidence="5" key="1">
    <citation type="journal article" date="2023" name="Int. J. Syst. Evol. Microbiol.">
        <title>&lt;i&gt;Holtiella tumoricola&lt;/i&gt; gen. nov. sp. nov., isolated from a human clinical sample.</title>
        <authorList>
            <person name="Allen-Vercoe E."/>
            <person name="Daigneault M.C."/>
            <person name="Vancuren S.J."/>
            <person name="Cochrane K."/>
            <person name="O'Neal L.L."/>
            <person name="Sankaranarayanan K."/>
            <person name="Lawson P.A."/>
        </authorList>
    </citation>
    <scope>NUCLEOTIDE SEQUENCE</scope>
    <source>
        <strain evidence="5">CC70A</strain>
    </source>
</reference>
<keyword evidence="6" id="KW-1185">Reference proteome</keyword>
<dbReference type="PANTHER" id="PTHR31302">
    <property type="entry name" value="TRANSMEMBRANE PROTEIN WITH METALLOPHOSPHOESTERASE DOMAIN-RELATED"/>
    <property type="match status" value="1"/>
</dbReference>
<dbReference type="SUPFAM" id="SSF56300">
    <property type="entry name" value="Metallo-dependent phosphatases"/>
    <property type="match status" value="1"/>
</dbReference>
<dbReference type="EMBL" id="JAQIFT010000010">
    <property type="protein sequence ID" value="MDA3730284.1"/>
    <property type="molecule type" value="Genomic_DNA"/>
</dbReference>
<gene>
    <name evidence="5" type="ORF">PBV87_02035</name>
</gene>
<evidence type="ECO:0000256" key="1">
    <source>
        <dbReference type="ARBA" id="ARBA00022723"/>
    </source>
</evidence>
<name>A0AA42DK01_9FIRM</name>
<dbReference type="Gene3D" id="3.60.21.10">
    <property type="match status" value="1"/>
</dbReference>